<dbReference type="InterPro" id="IPR050245">
    <property type="entry name" value="PrsA_foldase"/>
</dbReference>
<evidence type="ECO:0000313" key="3">
    <source>
        <dbReference type="EMBL" id="SCY18300.1"/>
    </source>
</evidence>
<dbReference type="InterPro" id="IPR046357">
    <property type="entry name" value="PPIase_dom_sf"/>
</dbReference>
<proteinExistence type="predicted"/>
<evidence type="ECO:0000259" key="2">
    <source>
        <dbReference type="PROSITE" id="PS50198"/>
    </source>
</evidence>
<dbReference type="PANTHER" id="PTHR47245:SF2">
    <property type="entry name" value="PEPTIDYL-PROLYL CIS-TRANS ISOMERASE HP_0175-RELATED"/>
    <property type="match status" value="1"/>
</dbReference>
<dbReference type="GO" id="GO:0003755">
    <property type="term" value="F:peptidyl-prolyl cis-trans isomerase activity"/>
    <property type="evidence" value="ECO:0007669"/>
    <property type="project" value="UniProtKB-KW"/>
</dbReference>
<dbReference type="InterPro" id="IPR000297">
    <property type="entry name" value="PPIase_PpiC"/>
</dbReference>
<keyword evidence="1" id="KW-0697">Rotamase</keyword>
<dbReference type="Pfam" id="PF00639">
    <property type="entry name" value="Rotamase"/>
    <property type="match status" value="1"/>
</dbReference>
<dbReference type="SUPFAM" id="SSF54534">
    <property type="entry name" value="FKBP-like"/>
    <property type="match status" value="1"/>
</dbReference>
<organism evidence="3 4">
    <name type="scientific">Butyrivibrio hungatei</name>
    <dbReference type="NCBI Taxonomy" id="185008"/>
    <lineage>
        <taxon>Bacteria</taxon>
        <taxon>Bacillati</taxon>
        <taxon>Bacillota</taxon>
        <taxon>Clostridia</taxon>
        <taxon>Lachnospirales</taxon>
        <taxon>Lachnospiraceae</taxon>
        <taxon>Butyrivibrio</taxon>
    </lineage>
</organism>
<dbReference type="Gene3D" id="3.10.50.40">
    <property type="match status" value="1"/>
</dbReference>
<keyword evidence="4" id="KW-1185">Reference proteome</keyword>
<evidence type="ECO:0000256" key="1">
    <source>
        <dbReference type="PROSITE-ProRule" id="PRU00278"/>
    </source>
</evidence>
<feature type="domain" description="PpiC" evidence="2">
    <location>
        <begin position="169"/>
        <end position="274"/>
    </location>
</feature>
<dbReference type="PANTHER" id="PTHR47245">
    <property type="entry name" value="PEPTIDYLPROLYL ISOMERASE"/>
    <property type="match status" value="1"/>
</dbReference>
<keyword evidence="1" id="KW-0413">Isomerase</keyword>
<accession>A0A1G5DUY8</accession>
<dbReference type="Proteomes" id="UP000183047">
    <property type="component" value="Unassembled WGS sequence"/>
</dbReference>
<dbReference type="AlphaFoldDB" id="A0A1G5DUY8"/>
<dbReference type="PROSITE" id="PS50198">
    <property type="entry name" value="PPIC_PPIASE_2"/>
    <property type="match status" value="1"/>
</dbReference>
<reference evidence="4" key="1">
    <citation type="submission" date="2016-10" db="EMBL/GenBank/DDBJ databases">
        <authorList>
            <person name="Varghese N."/>
            <person name="Submissions S."/>
        </authorList>
    </citation>
    <scope>NUCLEOTIDE SEQUENCE [LARGE SCALE GENOMIC DNA]</scope>
    <source>
        <strain evidence="4">XBD2006</strain>
    </source>
</reference>
<gene>
    <name evidence="3" type="ORF">SAMN02910451_01659</name>
</gene>
<name>A0A1G5DUY8_9FIRM</name>
<sequence>MVAACSFVFLTGCESSDKPVKIVFTTGFAKDEVFRIEDTVCTLKEAKAYLLNTREGYEASFGEGIWNCEAGNETVEDRLKDSVLAKIAQIKTMDILAAEKGIVLDDKENQKAEEAAAEYYETLSEADIAAMDGITKEDIACIYKDQALADKLYNDIIKDINPEISDDEARTITIEQILIKTYSLDANGNKVDFGESDKAAAKAKADGIYRKIKDEGASFEELMLEYNEADKTELSFGKGGEQPDYEGVAFNLGGDEVSSVFATSEGYAIIKCISKFNLEETEANKAKIVQQRKREVFGEEYDSFVAKLNKQLNEKLWSSVTIGNNPEVTAKGMMDVYQKHFPKK</sequence>
<evidence type="ECO:0000313" key="4">
    <source>
        <dbReference type="Proteomes" id="UP000183047"/>
    </source>
</evidence>
<protein>
    <submittedName>
        <fullName evidence="3">Foldase protein PrsA</fullName>
    </submittedName>
</protein>
<dbReference type="EMBL" id="FMUR01000009">
    <property type="protein sequence ID" value="SCY18300.1"/>
    <property type="molecule type" value="Genomic_DNA"/>
</dbReference>